<dbReference type="SUPFAM" id="SSF50494">
    <property type="entry name" value="Trypsin-like serine proteases"/>
    <property type="match status" value="1"/>
</dbReference>
<evidence type="ECO:0000259" key="13">
    <source>
        <dbReference type="PROSITE" id="PS50240"/>
    </source>
</evidence>
<evidence type="ECO:0000256" key="5">
    <source>
        <dbReference type="ARBA" id="ARBA00022801"/>
    </source>
</evidence>
<dbReference type="InterPro" id="IPR050430">
    <property type="entry name" value="Peptidase_S1"/>
</dbReference>
<dbReference type="Proteomes" id="UP000299102">
    <property type="component" value="Unassembled WGS sequence"/>
</dbReference>
<dbReference type="InterPro" id="IPR009003">
    <property type="entry name" value="Peptidase_S1_PA"/>
</dbReference>
<proteinExistence type="inferred from homology"/>
<dbReference type="PRINTS" id="PR00722">
    <property type="entry name" value="CHYMOTRYPSIN"/>
</dbReference>
<keyword evidence="10" id="KW-1205">Fibrinolytic toxin</keyword>
<dbReference type="PROSITE" id="PS00135">
    <property type="entry name" value="TRYPSIN_SER"/>
    <property type="match status" value="1"/>
</dbReference>
<comment type="function">
    <text evidence="9">Fibrinolytic activity; shows preferential cleavage of Arg-Gly bonds in all three fibrinogen chains. Contact with the caterpillars causes severe bleeding, due the anticoagulant effect of the protein.</text>
</comment>
<dbReference type="GO" id="GO:0090729">
    <property type="term" value="F:toxin activity"/>
    <property type="evidence" value="ECO:0007669"/>
    <property type="project" value="UniProtKB-KW"/>
</dbReference>
<dbReference type="PANTHER" id="PTHR24276:SF91">
    <property type="entry name" value="AT26814P-RELATED"/>
    <property type="match status" value="1"/>
</dbReference>
<evidence type="ECO:0000256" key="1">
    <source>
        <dbReference type="ARBA" id="ARBA00004239"/>
    </source>
</evidence>
<keyword evidence="15" id="KW-1185">Reference proteome</keyword>
<dbReference type="OrthoDB" id="10051896at2759"/>
<dbReference type="CDD" id="cd00190">
    <property type="entry name" value="Tryp_SPc"/>
    <property type="match status" value="1"/>
</dbReference>
<dbReference type="STRING" id="151549.A0A4C1ZTR5"/>
<evidence type="ECO:0000256" key="12">
    <source>
        <dbReference type="SAM" id="SignalP"/>
    </source>
</evidence>
<evidence type="ECO:0000313" key="15">
    <source>
        <dbReference type="Proteomes" id="UP000299102"/>
    </source>
</evidence>
<gene>
    <name evidence="14" type="primary">TRYP1</name>
    <name evidence="14" type="ORF">EVAR_64664_1</name>
</gene>
<protein>
    <submittedName>
        <fullName evidence="14">Trypsin-1</fullName>
    </submittedName>
</protein>
<dbReference type="FunFam" id="2.40.10.10:FF:000068">
    <property type="entry name" value="transmembrane protease serine 2"/>
    <property type="match status" value="1"/>
</dbReference>
<dbReference type="InterPro" id="IPR043504">
    <property type="entry name" value="Peptidase_S1_PA_chymotrypsin"/>
</dbReference>
<evidence type="ECO:0000256" key="4">
    <source>
        <dbReference type="ARBA" id="ARBA00022670"/>
    </source>
</evidence>
<evidence type="ECO:0000256" key="7">
    <source>
        <dbReference type="ARBA" id="ARBA00023157"/>
    </source>
</evidence>
<evidence type="ECO:0000256" key="9">
    <source>
        <dbReference type="ARBA" id="ARBA00055534"/>
    </source>
</evidence>
<dbReference type="GO" id="GO:0004252">
    <property type="term" value="F:serine-type endopeptidase activity"/>
    <property type="evidence" value="ECO:0007669"/>
    <property type="project" value="InterPro"/>
</dbReference>
<evidence type="ECO:0000256" key="6">
    <source>
        <dbReference type="ARBA" id="ARBA00022825"/>
    </source>
</evidence>
<evidence type="ECO:0000256" key="2">
    <source>
        <dbReference type="ARBA" id="ARBA00007664"/>
    </source>
</evidence>
<sequence>MAAWLGFLSFSVLAFGFYVADAAPKKSYVGVVGGEPVPIEEFPYQVSVRIMDQHVCGGTIIHEQFILTAAHCSITGPSMYSIRVGTANLEEGGKSYDVESIIDHHLYDHSGDYDLSIMKLKDKLELSDKVAIAKLSTMKKRFSKGTVFNITGWGDTQPGPQNSNCLILMYPSGQRSNRWGLPYTASVLHSLCHSKTNHRFRVKNSVDIRAHDYSGAISTVLLLSEVPLVDQKTCENDYEGITDVNSHMFCAGADGHDACQGDSGGPLSLNGEVVGVVSRGKYCARKEYPTIYTKVSKFQGWIKKIINRNL</sequence>
<keyword evidence="3" id="KW-0800">Toxin</keyword>
<keyword evidence="7" id="KW-1015">Disulfide bond</keyword>
<feature type="chain" id="PRO_5020041465" evidence="12">
    <location>
        <begin position="23"/>
        <end position="310"/>
    </location>
</feature>
<dbReference type="EMBL" id="BGZK01002090">
    <property type="protein sequence ID" value="GBP90544.1"/>
    <property type="molecule type" value="Genomic_DNA"/>
</dbReference>
<keyword evidence="12" id="KW-0732">Signal</keyword>
<evidence type="ECO:0000256" key="8">
    <source>
        <dbReference type="ARBA" id="ARBA00023240"/>
    </source>
</evidence>
<accession>A0A4C1ZTR5</accession>
<keyword evidence="4 11" id="KW-0645">Protease</keyword>
<evidence type="ECO:0000313" key="14">
    <source>
        <dbReference type="EMBL" id="GBP90544.1"/>
    </source>
</evidence>
<comment type="subcellular location">
    <subcellularLocation>
        <location evidence="1">Secreted</location>
        <location evidence="1">Extracellular space</location>
    </subcellularLocation>
</comment>
<comment type="similarity">
    <text evidence="2">Belongs to the peptidase S1 family.</text>
</comment>
<comment type="caution">
    <text evidence="14">The sequence shown here is derived from an EMBL/GenBank/DDBJ whole genome shotgun (WGS) entry which is preliminary data.</text>
</comment>
<dbReference type="GO" id="GO:0006508">
    <property type="term" value="P:proteolysis"/>
    <property type="evidence" value="ECO:0007669"/>
    <property type="project" value="UniProtKB-KW"/>
</dbReference>
<dbReference type="Pfam" id="PF00089">
    <property type="entry name" value="Trypsin"/>
    <property type="match status" value="2"/>
</dbReference>
<dbReference type="PANTHER" id="PTHR24276">
    <property type="entry name" value="POLYSERASE-RELATED"/>
    <property type="match status" value="1"/>
</dbReference>
<keyword evidence="6 11" id="KW-0720">Serine protease</keyword>
<keyword evidence="5 11" id="KW-0378">Hydrolase</keyword>
<name>A0A4C1ZTR5_EUMVA</name>
<dbReference type="GO" id="GO:0005576">
    <property type="term" value="C:extracellular region"/>
    <property type="evidence" value="ECO:0007669"/>
    <property type="project" value="UniProtKB-SubCell"/>
</dbReference>
<dbReference type="InterPro" id="IPR001254">
    <property type="entry name" value="Trypsin_dom"/>
</dbReference>
<dbReference type="InterPro" id="IPR033116">
    <property type="entry name" value="TRYPSIN_SER"/>
</dbReference>
<dbReference type="AlphaFoldDB" id="A0A4C1ZTR5"/>
<reference evidence="14 15" key="1">
    <citation type="journal article" date="2019" name="Commun. Biol.">
        <title>The bagworm genome reveals a unique fibroin gene that provides high tensile strength.</title>
        <authorList>
            <person name="Kono N."/>
            <person name="Nakamura H."/>
            <person name="Ohtoshi R."/>
            <person name="Tomita M."/>
            <person name="Numata K."/>
            <person name="Arakawa K."/>
        </authorList>
    </citation>
    <scope>NUCLEOTIDE SEQUENCE [LARGE SCALE GENOMIC DNA]</scope>
</reference>
<feature type="signal peptide" evidence="12">
    <location>
        <begin position="1"/>
        <end position="22"/>
    </location>
</feature>
<keyword evidence="8" id="KW-1199">Hemostasis impairing toxin</keyword>
<dbReference type="PROSITE" id="PS00134">
    <property type="entry name" value="TRYPSIN_HIS"/>
    <property type="match status" value="1"/>
</dbReference>
<dbReference type="PROSITE" id="PS50240">
    <property type="entry name" value="TRYPSIN_DOM"/>
    <property type="match status" value="1"/>
</dbReference>
<dbReference type="SMART" id="SM00020">
    <property type="entry name" value="Tryp_SPc"/>
    <property type="match status" value="1"/>
</dbReference>
<dbReference type="Gene3D" id="2.40.10.10">
    <property type="entry name" value="Trypsin-like serine proteases"/>
    <property type="match status" value="1"/>
</dbReference>
<dbReference type="InterPro" id="IPR018114">
    <property type="entry name" value="TRYPSIN_HIS"/>
</dbReference>
<feature type="domain" description="Peptidase S1" evidence="13">
    <location>
        <begin position="31"/>
        <end position="307"/>
    </location>
</feature>
<evidence type="ECO:0000256" key="3">
    <source>
        <dbReference type="ARBA" id="ARBA00022656"/>
    </source>
</evidence>
<organism evidence="14 15">
    <name type="scientific">Eumeta variegata</name>
    <name type="common">Bagworm moth</name>
    <name type="synonym">Eumeta japonica</name>
    <dbReference type="NCBI Taxonomy" id="151549"/>
    <lineage>
        <taxon>Eukaryota</taxon>
        <taxon>Metazoa</taxon>
        <taxon>Ecdysozoa</taxon>
        <taxon>Arthropoda</taxon>
        <taxon>Hexapoda</taxon>
        <taxon>Insecta</taxon>
        <taxon>Pterygota</taxon>
        <taxon>Neoptera</taxon>
        <taxon>Endopterygota</taxon>
        <taxon>Lepidoptera</taxon>
        <taxon>Glossata</taxon>
        <taxon>Ditrysia</taxon>
        <taxon>Tineoidea</taxon>
        <taxon>Psychidae</taxon>
        <taxon>Oiketicinae</taxon>
        <taxon>Eumeta</taxon>
    </lineage>
</organism>
<evidence type="ECO:0000256" key="11">
    <source>
        <dbReference type="RuleBase" id="RU363034"/>
    </source>
</evidence>
<dbReference type="InterPro" id="IPR001314">
    <property type="entry name" value="Peptidase_S1A"/>
</dbReference>
<evidence type="ECO:0000256" key="10">
    <source>
        <dbReference type="ARBA" id="ARBA00084094"/>
    </source>
</evidence>